<keyword evidence="1" id="KW-0418">Kinase</keyword>
<gene>
    <name evidence="1" type="ORF">M6B38_239665</name>
</gene>
<dbReference type="GO" id="GO:0016301">
    <property type="term" value="F:kinase activity"/>
    <property type="evidence" value="ECO:0007669"/>
    <property type="project" value="UniProtKB-KW"/>
</dbReference>
<comment type="caution">
    <text evidence="1">The sequence shown here is derived from an EMBL/GenBank/DDBJ whole genome shotgun (WGS) entry which is preliminary data.</text>
</comment>
<proteinExistence type="predicted"/>
<sequence>MPPFPLPPSLEDLQQKLTTALRPWDRSVQFWVRAADIYSSYKVPSSPLCLCHLFPWSLLCGVGGMSMCRFASCGRRS</sequence>
<keyword evidence="1" id="KW-0808">Transferase</keyword>
<reference evidence="1" key="1">
    <citation type="journal article" date="2023" name="GigaByte">
        <title>Genome assembly of the bearded iris, Iris pallida Lam.</title>
        <authorList>
            <person name="Bruccoleri R.E."/>
            <person name="Oakeley E.J."/>
            <person name="Faust A.M.E."/>
            <person name="Altorfer M."/>
            <person name="Dessus-Babus S."/>
            <person name="Burckhardt D."/>
            <person name="Oertli M."/>
            <person name="Naumann U."/>
            <person name="Petersen F."/>
            <person name="Wong J."/>
        </authorList>
    </citation>
    <scope>NUCLEOTIDE SEQUENCE</scope>
    <source>
        <strain evidence="1">GSM-AAB239-AS_SAM_17_03QT</strain>
    </source>
</reference>
<protein>
    <submittedName>
        <fullName evidence="1">AarF domain-containing protein kinase 1-like</fullName>
    </submittedName>
</protein>
<accession>A0AAX6DL46</accession>
<name>A0AAX6DL46_IRIPA</name>
<dbReference type="Proteomes" id="UP001140949">
    <property type="component" value="Unassembled WGS sequence"/>
</dbReference>
<dbReference type="EMBL" id="JANAVB010043556">
    <property type="protein sequence ID" value="KAJ6792484.1"/>
    <property type="molecule type" value="Genomic_DNA"/>
</dbReference>
<dbReference type="AlphaFoldDB" id="A0AAX6DL46"/>
<evidence type="ECO:0000313" key="2">
    <source>
        <dbReference type="Proteomes" id="UP001140949"/>
    </source>
</evidence>
<reference evidence="1" key="2">
    <citation type="submission" date="2023-04" db="EMBL/GenBank/DDBJ databases">
        <authorList>
            <person name="Bruccoleri R.E."/>
            <person name="Oakeley E.J."/>
            <person name="Faust A.-M."/>
            <person name="Dessus-Babus S."/>
            <person name="Altorfer M."/>
            <person name="Burckhardt D."/>
            <person name="Oertli M."/>
            <person name="Naumann U."/>
            <person name="Petersen F."/>
            <person name="Wong J."/>
        </authorList>
    </citation>
    <scope>NUCLEOTIDE SEQUENCE</scope>
    <source>
        <strain evidence="1">GSM-AAB239-AS_SAM_17_03QT</strain>
        <tissue evidence="1">Leaf</tissue>
    </source>
</reference>
<keyword evidence="2" id="KW-1185">Reference proteome</keyword>
<organism evidence="1 2">
    <name type="scientific">Iris pallida</name>
    <name type="common">Sweet iris</name>
    <dbReference type="NCBI Taxonomy" id="29817"/>
    <lineage>
        <taxon>Eukaryota</taxon>
        <taxon>Viridiplantae</taxon>
        <taxon>Streptophyta</taxon>
        <taxon>Embryophyta</taxon>
        <taxon>Tracheophyta</taxon>
        <taxon>Spermatophyta</taxon>
        <taxon>Magnoliopsida</taxon>
        <taxon>Liliopsida</taxon>
        <taxon>Asparagales</taxon>
        <taxon>Iridaceae</taxon>
        <taxon>Iridoideae</taxon>
        <taxon>Irideae</taxon>
        <taxon>Iris</taxon>
    </lineage>
</organism>
<evidence type="ECO:0000313" key="1">
    <source>
        <dbReference type="EMBL" id="KAJ6792484.1"/>
    </source>
</evidence>